<dbReference type="EMBL" id="JBHTOF010000096">
    <property type="protein sequence ID" value="MFD1466127.1"/>
    <property type="molecule type" value="Genomic_DNA"/>
</dbReference>
<gene>
    <name evidence="4" type="ORF">ACFQ4L_08645</name>
</gene>
<evidence type="ECO:0000256" key="3">
    <source>
        <dbReference type="ARBA" id="ARBA00023295"/>
    </source>
</evidence>
<proteinExistence type="inferred from homology"/>
<sequence>MLLLNIRFYLLKLPLMTRSNLWRDNYNMIQNFLFRNNRGSVAKDKHRITGFSIVGLTVLGLFLMSTTQHSVVHADTTSGAGATSETAPFIAGTRSNLDSKMILPANIVAQQACDVFTIGDAGRPRVDMIDVSSYQSGLTQANYNKMKAFGVKTVVVKLTESTTYTNPYAKAQIKMAQNAGLEIRVYHYAQFTTAAEAKNEAAYFAKVAKSFGLSSKVMFYADMEEGKTATSNVVNNLKTFYSTLAANGYSNYAVYTGHGYKYCDAIVNILGQKKAWIAQYPYQPSSSNLWNFSYAAWQFSSTAMLPGYGSTIDVSIDYTSVNAVNTGSVDNVSLSGTNLQVRGWHVSDESEGKNYSFIILYDKTNGKELGRYKITRGVRNDVHKIYANVYNSTNSGFLINIPFSSKLVGKDIQVISRYAQSASGEGSYVDYRSPKTYKFNSDHGSSDSVKISGTQLQIKGWHASDNSASKPNSFVILYDKTNRKELGRYKISRNVRNDVSKAYPNIYNSANSGYTLNIPYSSALAGKNLQVISRYSDAASGEGSTANYWSKSYQFTNNRGSIDTAKVVGNQLQIKGWHASDNSIGKTNSFIILYDSTNHRELGRYKISRYARKVVNKAYPNVYNSVNSGFMINIPMTSKLKNKNIQIISRYSNLTSGEGSYVDYRSSARKF</sequence>
<keyword evidence="3" id="KW-0326">Glycosidase</keyword>
<name>A0ABW4DN78_9LACO</name>
<evidence type="ECO:0000313" key="5">
    <source>
        <dbReference type="Proteomes" id="UP001597244"/>
    </source>
</evidence>
<dbReference type="InterPro" id="IPR002053">
    <property type="entry name" value="Glyco_hydro_25"/>
</dbReference>
<dbReference type="PANTHER" id="PTHR34135:SF2">
    <property type="entry name" value="LYSOZYME"/>
    <property type="match status" value="1"/>
</dbReference>
<evidence type="ECO:0000313" key="4">
    <source>
        <dbReference type="EMBL" id="MFD1466127.1"/>
    </source>
</evidence>
<keyword evidence="5" id="KW-1185">Reference proteome</keyword>
<dbReference type="Proteomes" id="UP001597244">
    <property type="component" value="Unassembled WGS sequence"/>
</dbReference>
<protein>
    <submittedName>
        <fullName evidence="4">GH25 family lysozyme</fullName>
    </submittedName>
</protein>
<reference evidence="5" key="1">
    <citation type="journal article" date="2019" name="Int. J. Syst. Evol. Microbiol.">
        <title>The Global Catalogue of Microorganisms (GCM) 10K type strain sequencing project: providing services to taxonomists for standard genome sequencing and annotation.</title>
        <authorList>
            <consortium name="The Broad Institute Genomics Platform"/>
            <consortium name="The Broad Institute Genome Sequencing Center for Infectious Disease"/>
            <person name="Wu L."/>
            <person name="Ma J."/>
        </authorList>
    </citation>
    <scope>NUCLEOTIDE SEQUENCE [LARGE SCALE GENOMIC DNA]</scope>
    <source>
        <strain evidence="5">CCM 8951</strain>
    </source>
</reference>
<evidence type="ECO:0000256" key="2">
    <source>
        <dbReference type="ARBA" id="ARBA00022801"/>
    </source>
</evidence>
<keyword evidence="2" id="KW-0378">Hydrolase</keyword>
<comment type="caution">
    <text evidence="4">The sequence shown here is derived from an EMBL/GenBank/DDBJ whole genome shotgun (WGS) entry which is preliminary data.</text>
</comment>
<dbReference type="SUPFAM" id="SSF51445">
    <property type="entry name" value="(Trans)glycosidases"/>
    <property type="match status" value="1"/>
</dbReference>
<dbReference type="PROSITE" id="PS51904">
    <property type="entry name" value="GLYCOSYL_HYDROL_F25_2"/>
    <property type="match status" value="1"/>
</dbReference>
<accession>A0ABW4DN78</accession>
<dbReference type="InterPro" id="IPR017853">
    <property type="entry name" value="GH"/>
</dbReference>
<dbReference type="Gene3D" id="3.20.20.80">
    <property type="entry name" value="Glycosidases"/>
    <property type="match status" value="1"/>
</dbReference>
<dbReference type="SMART" id="SM00641">
    <property type="entry name" value="Glyco_25"/>
    <property type="match status" value="1"/>
</dbReference>
<organism evidence="4 5">
    <name type="scientific">Lapidilactobacillus mulanensis</name>
    <dbReference type="NCBI Taxonomy" id="2485999"/>
    <lineage>
        <taxon>Bacteria</taxon>
        <taxon>Bacillati</taxon>
        <taxon>Bacillota</taxon>
        <taxon>Bacilli</taxon>
        <taxon>Lactobacillales</taxon>
        <taxon>Lactobacillaceae</taxon>
        <taxon>Lapidilactobacillus</taxon>
    </lineage>
</organism>
<comment type="similarity">
    <text evidence="1">Belongs to the glycosyl hydrolase 25 family.</text>
</comment>
<dbReference type="InterPro" id="IPR018077">
    <property type="entry name" value="Glyco_hydro_fam25_subgr"/>
</dbReference>
<dbReference type="Pfam" id="PF01183">
    <property type="entry name" value="Glyco_hydro_25"/>
    <property type="match status" value="1"/>
</dbReference>
<evidence type="ECO:0000256" key="1">
    <source>
        <dbReference type="ARBA" id="ARBA00010646"/>
    </source>
</evidence>
<dbReference type="PANTHER" id="PTHR34135">
    <property type="entry name" value="LYSOZYME"/>
    <property type="match status" value="1"/>
</dbReference>